<dbReference type="VEuPathDB" id="VectorBase:CQUJHB013239"/>
<dbReference type="InParanoid" id="B0W6I3"/>
<dbReference type="FunCoup" id="B0W6I3">
    <property type="interactions" value="35"/>
</dbReference>
<gene>
    <name evidence="3" type="primary">6033928</name>
    <name evidence="2" type="ORF">CpipJ_CPIJ002734</name>
</gene>
<dbReference type="KEGG" id="cqu:CpipJ_CPIJ002734"/>
<sequence length="189" mass="21622">MGKSTVLTLTLLVIIFLSIPTSLDAGMTVQLERIEQIGGEHLVNSTMVRVRKFNRTTFTMNGTGILLLDLDETYEANVKVAYSRLGNNQWNEYPMKIGQKNACQAMVEEYQQYQYVFIDNTNLPRIPEGTKRFCPIPKGTYWFRDIAPDASFVPPVVPAGYWRMTLESWRQGELQGVFRVYARLTKGLI</sequence>
<evidence type="ECO:0000256" key="1">
    <source>
        <dbReference type="SAM" id="SignalP"/>
    </source>
</evidence>
<dbReference type="PANTHER" id="PTHR21112">
    <property type="entry name" value="CHEMOSENSORY PROTEIN A 29A-RELATED"/>
    <property type="match status" value="1"/>
</dbReference>
<dbReference type="OMA" id="INASNYP"/>
<dbReference type="AlphaFoldDB" id="B0W6I3"/>
<accession>B0W6I3</accession>
<evidence type="ECO:0000313" key="3">
    <source>
        <dbReference type="EnsemblMetazoa" id="CPIJ002734-PA"/>
    </source>
</evidence>
<feature type="chain" id="PRO_5014566504" evidence="1">
    <location>
        <begin position="26"/>
        <end position="189"/>
    </location>
</feature>
<evidence type="ECO:0000313" key="4">
    <source>
        <dbReference type="Proteomes" id="UP000002320"/>
    </source>
</evidence>
<dbReference type="VEuPathDB" id="VectorBase:CPIJ002734"/>
<dbReference type="InterPro" id="IPR010512">
    <property type="entry name" value="DUF1091"/>
</dbReference>
<dbReference type="Pfam" id="PF06477">
    <property type="entry name" value="DUF1091"/>
    <property type="match status" value="1"/>
</dbReference>
<feature type="signal peptide" evidence="1">
    <location>
        <begin position="1"/>
        <end position="25"/>
    </location>
</feature>
<evidence type="ECO:0000313" key="2">
    <source>
        <dbReference type="EMBL" id="EDS36657.1"/>
    </source>
</evidence>
<keyword evidence="1" id="KW-0732">Signal</keyword>
<keyword evidence="4" id="KW-1185">Reference proteome</keyword>
<dbReference type="OrthoDB" id="7925769at2759"/>
<dbReference type="eggNOG" id="ENOG502RTIW">
    <property type="taxonomic scope" value="Eukaryota"/>
</dbReference>
<protein>
    <submittedName>
        <fullName evidence="2 3">Uncharacterized protein</fullName>
    </submittedName>
</protein>
<reference evidence="3" key="2">
    <citation type="submission" date="2021-02" db="UniProtKB">
        <authorList>
            <consortium name="EnsemblMetazoa"/>
        </authorList>
    </citation>
    <scope>IDENTIFICATION</scope>
    <source>
        <strain evidence="3">JHB</strain>
    </source>
</reference>
<reference evidence="2" key="1">
    <citation type="submission" date="2007-03" db="EMBL/GenBank/DDBJ databases">
        <title>Annotation of Culex pipiens quinquefasciatus.</title>
        <authorList>
            <consortium name="The Broad Institute Genome Sequencing Platform"/>
            <person name="Atkinson P.W."/>
            <person name="Hemingway J."/>
            <person name="Christensen B.M."/>
            <person name="Higgs S."/>
            <person name="Kodira C."/>
            <person name="Hannick L."/>
            <person name="Megy K."/>
            <person name="O'Leary S."/>
            <person name="Pearson M."/>
            <person name="Haas B.J."/>
            <person name="Mauceli E."/>
            <person name="Wortman J.R."/>
            <person name="Lee N.H."/>
            <person name="Guigo R."/>
            <person name="Stanke M."/>
            <person name="Alvarado L."/>
            <person name="Amedeo P."/>
            <person name="Antoine C.H."/>
            <person name="Arensburger P."/>
            <person name="Bidwell S.L."/>
            <person name="Crawford M."/>
            <person name="Camaro F."/>
            <person name="Devon K."/>
            <person name="Engels R."/>
            <person name="Hammond M."/>
            <person name="Howarth C."/>
            <person name="Koehrsen M."/>
            <person name="Lawson D."/>
            <person name="Montgomery P."/>
            <person name="Nene V."/>
            <person name="Nusbaum C."/>
            <person name="Puiu D."/>
            <person name="Romero-Severson J."/>
            <person name="Severson D.W."/>
            <person name="Shumway M."/>
            <person name="Sisk P."/>
            <person name="Stolte C."/>
            <person name="Zeng Q."/>
            <person name="Eisenstadt E."/>
            <person name="Fraser-Liggett C."/>
            <person name="Strausberg R."/>
            <person name="Galagan J."/>
            <person name="Birren B."/>
            <person name="Collins F.H."/>
        </authorList>
    </citation>
    <scope>NUCLEOTIDE SEQUENCE [LARGE SCALE GENOMIC DNA]</scope>
    <source>
        <strain evidence="2">JHB</strain>
    </source>
</reference>
<dbReference type="STRING" id="7176.B0W6I3"/>
<dbReference type="Proteomes" id="UP000002320">
    <property type="component" value="Unassembled WGS sequence"/>
</dbReference>
<dbReference type="HOGENOM" id="CLU_115081_0_0_1"/>
<organism>
    <name type="scientific">Culex quinquefasciatus</name>
    <name type="common">Southern house mosquito</name>
    <name type="synonym">Culex pungens</name>
    <dbReference type="NCBI Taxonomy" id="7176"/>
    <lineage>
        <taxon>Eukaryota</taxon>
        <taxon>Metazoa</taxon>
        <taxon>Ecdysozoa</taxon>
        <taxon>Arthropoda</taxon>
        <taxon>Hexapoda</taxon>
        <taxon>Insecta</taxon>
        <taxon>Pterygota</taxon>
        <taxon>Neoptera</taxon>
        <taxon>Endopterygota</taxon>
        <taxon>Diptera</taxon>
        <taxon>Nematocera</taxon>
        <taxon>Culicoidea</taxon>
        <taxon>Culicidae</taxon>
        <taxon>Culicinae</taxon>
        <taxon>Culicini</taxon>
        <taxon>Culex</taxon>
        <taxon>Culex</taxon>
    </lineage>
</organism>
<name>B0W6I3_CULQU</name>
<dbReference type="EMBL" id="DS231848">
    <property type="protein sequence ID" value="EDS36657.1"/>
    <property type="molecule type" value="Genomic_DNA"/>
</dbReference>
<dbReference type="PANTHER" id="PTHR21112:SF0">
    <property type="entry name" value="CHEMOSENSORY PROTEIN A 29A-RELATED"/>
    <property type="match status" value="1"/>
</dbReference>
<dbReference type="EnsemblMetazoa" id="CPIJ002734-RA">
    <property type="protein sequence ID" value="CPIJ002734-PA"/>
    <property type="gene ID" value="CPIJ002734"/>
</dbReference>
<proteinExistence type="predicted"/>